<accession>A3K616</accession>
<dbReference type="Pfam" id="PF16156">
    <property type="entry name" value="DUF4864"/>
    <property type="match status" value="1"/>
</dbReference>
<gene>
    <name evidence="1" type="ORF">SSE37_22190</name>
</gene>
<dbReference type="EMBL" id="AAYA01000009">
    <property type="protein sequence ID" value="EBA07555.1"/>
    <property type="molecule type" value="Genomic_DNA"/>
</dbReference>
<organism evidence="1 2">
    <name type="scientific">Sagittula stellata (strain ATCC 700073 / DSM 11524 / E-37)</name>
    <dbReference type="NCBI Taxonomy" id="388399"/>
    <lineage>
        <taxon>Bacteria</taxon>
        <taxon>Pseudomonadati</taxon>
        <taxon>Pseudomonadota</taxon>
        <taxon>Alphaproteobacteria</taxon>
        <taxon>Rhodobacterales</taxon>
        <taxon>Roseobacteraceae</taxon>
        <taxon>Sagittula</taxon>
    </lineage>
</organism>
<comment type="caution">
    <text evidence="1">The sequence shown here is derived from an EMBL/GenBank/DDBJ whole genome shotgun (WGS) entry which is preliminary data.</text>
</comment>
<evidence type="ECO:0008006" key="3">
    <source>
        <dbReference type="Google" id="ProtNLM"/>
    </source>
</evidence>
<dbReference type="Proteomes" id="UP000005713">
    <property type="component" value="Unassembled WGS sequence"/>
</dbReference>
<keyword evidence="2" id="KW-1185">Reference proteome</keyword>
<dbReference type="InterPro" id="IPR032347">
    <property type="entry name" value="DUF4864"/>
</dbReference>
<dbReference type="eggNOG" id="ENOG5032TNJ">
    <property type="taxonomic scope" value="Bacteria"/>
</dbReference>
<sequence>MQGRHVMRGFLKLVMLMGLAGMLLVGAVSAEEEVRPRDPAIEGVIRQQMDAFLAEDVESAFEFAAPNIQSMFRTPKIFGDMVRNGYPMVWKPSGVQFGDLRMIDGALWQEVYVMDGRGRSFALDYRMLEVDGAWRISGVQFLQTPDVSA</sequence>
<evidence type="ECO:0000313" key="2">
    <source>
        <dbReference type="Proteomes" id="UP000005713"/>
    </source>
</evidence>
<reference evidence="1 2" key="1">
    <citation type="submission" date="2006-06" db="EMBL/GenBank/DDBJ databases">
        <authorList>
            <person name="Moran M.A."/>
            <person name="Ferriera S."/>
            <person name="Johnson J."/>
            <person name="Kravitz S."/>
            <person name="Beeson K."/>
            <person name="Sutton G."/>
            <person name="Rogers Y.-H."/>
            <person name="Friedman R."/>
            <person name="Frazier M."/>
            <person name="Venter J.C."/>
        </authorList>
    </citation>
    <scope>NUCLEOTIDE SEQUENCE [LARGE SCALE GENOMIC DNA]</scope>
    <source>
        <strain evidence="1 2">E-37</strain>
    </source>
</reference>
<name>A3K616_SAGS3</name>
<protein>
    <recommendedName>
        <fullName evidence="3">DUF4864 domain-containing protein</fullName>
    </recommendedName>
</protein>
<dbReference type="AlphaFoldDB" id="A3K616"/>
<proteinExistence type="predicted"/>
<evidence type="ECO:0000313" key="1">
    <source>
        <dbReference type="EMBL" id="EBA07555.1"/>
    </source>
</evidence>